<dbReference type="InterPro" id="IPR020472">
    <property type="entry name" value="WD40_PAC1"/>
</dbReference>
<dbReference type="CDD" id="cd22147">
    <property type="entry name" value="F-box_SpPof1-like"/>
    <property type="match status" value="1"/>
</dbReference>
<dbReference type="InterPro" id="IPR036047">
    <property type="entry name" value="F-box-like_dom_sf"/>
</dbReference>
<dbReference type="InterPro" id="IPR015943">
    <property type="entry name" value="WD40/YVTN_repeat-like_dom_sf"/>
</dbReference>
<keyword evidence="3" id="KW-0833">Ubl conjugation pathway</keyword>
<sequence length="584" mass="64774">MATARQAAAAATASAQVGQLAQDTGAAKDFLATAVPSEVSRRVRQGVRSGNGFCYRHNPQNTQCRSKEANEPLMGDIQKQLDHLPAAKKEGISQIWSFFSAASQSERKLILQGLLTQCCFPQLSYIASCTRDLIRIDYITALPTEVGFKILSYLDASSLCKAAQVSKHWADLANDDVVWHRMCEQHIDRKCTKCGWGLPLLERKRLRATKQKIQQRAEEIAARDEQVTGEKRLAESTDSERPAKLLKCQVESPVEIPVSLPQLTRPWKAIYCERQKVESNWRRGRCQQRTLRGHTDGVMCVQADDSIIASGSYDGSIKIWDLTSGELLRTLDGHTRGVNCLQFDDAKLISGSMDKTLKIWNYRTGECLSTLRGHTEGVLSLHFDKTVLASGSADNTIRVWNFSDGTCTVLRGHRGWVNAVRVHSACQRLFSASDDTTIKMWNLDTRQCIRTLEGHVGQVQAISPVLESLDAEEDDPYGVRQRCTPREYYSSSLDGTVKSWDVETGLCTRTLFGHVEGVWCLSADTLRLVTGAHDKTVKVWDCNDGKCILSLAGHSGPVNCVHVGDARIVSGGDDGQVRIWDFSA</sequence>
<dbReference type="SUPFAM" id="SSF81383">
    <property type="entry name" value="F-box domain"/>
    <property type="match status" value="1"/>
</dbReference>
<dbReference type="SMART" id="SM00256">
    <property type="entry name" value="FBOX"/>
    <property type="match status" value="1"/>
</dbReference>
<dbReference type="InterPro" id="IPR036322">
    <property type="entry name" value="WD40_repeat_dom_sf"/>
</dbReference>
<accession>A0A1Y2FLN0</accession>
<evidence type="ECO:0000256" key="3">
    <source>
        <dbReference type="ARBA" id="ARBA00022786"/>
    </source>
</evidence>
<dbReference type="Proteomes" id="UP000193685">
    <property type="component" value="Unassembled WGS sequence"/>
</dbReference>
<organism evidence="6 7">
    <name type="scientific">Protomyces lactucae-debilis</name>
    <dbReference type="NCBI Taxonomy" id="2754530"/>
    <lineage>
        <taxon>Eukaryota</taxon>
        <taxon>Fungi</taxon>
        <taxon>Dikarya</taxon>
        <taxon>Ascomycota</taxon>
        <taxon>Taphrinomycotina</taxon>
        <taxon>Taphrinomycetes</taxon>
        <taxon>Taphrinales</taxon>
        <taxon>Protomycetaceae</taxon>
        <taxon>Protomyces</taxon>
    </lineage>
</organism>
<gene>
    <name evidence="6" type="ORF">BCR37DRAFT_378261</name>
</gene>
<evidence type="ECO:0000313" key="6">
    <source>
        <dbReference type="EMBL" id="ORY84264.1"/>
    </source>
</evidence>
<keyword evidence="1 4" id="KW-0853">WD repeat</keyword>
<evidence type="ECO:0000256" key="1">
    <source>
        <dbReference type="ARBA" id="ARBA00022574"/>
    </source>
</evidence>
<dbReference type="GO" id="GO:1990756">
    <property type="term" value="F:ubiquitin-like ligase-substrate adaptor activity"/>
    <property type="evidence" value="ECO:0007669"/>
    <property type="project" value="UniProtKB-ARBA"/>
</dbReference>
<protein>
    <submittedName>
        <fullName evidence="6">WD40-repeat-containing domain protein</fullName>
    </submittedName>
</protein>
<evidence type="ECO:0000259" key="5">
    <source>
        <dbReference type="PROSITE" id="PS50181"/>
    </source>
</evidence>
<proteinExistence type="predicted"/>
<dbReference type="GO" id="GO:0031146">
    <property type="term" value="P:SCF-dependent proteasomal ubiquitin-dependent protein catabolic process"/>
    <property type="evidence" value="ECO:0007669"/>
    <property type="project" value="UniProtKB-ARBA"/>
</dbReference>
<feature type="repeat" description="WD" evidence="4">
    <location>
        <begin position="331"/>
        <end position="370"/>
    </location>
</feature>
<evidence type="ECO:0000313" key="7">
    <source>
        <dbReference type="Proteomes" id="UP000193685"/>
    </source>
</evidence>
<dbReference type="EMBL" id="MCFI01000006">
    <property type="protein sequence ID" value="ORY84264.1"/>
    <property type="molecule type" value="Genomic_DNA"/>
</dbReference>
<dbReference type="Gene3D" id="1.20.1280.50">
    <property type="match status" value="1"/>
</dbReference>
<dbReference type="PROSITE" id="PS50294">
    <property type="entry name" value="WD_REPEATS_REGION"/>
    <property type="match status" value="5"/>
</dbReference>
<comment type="caution">
    <text evidence="6">The sequence shown here is derived from an EMBL/GenBank/DDBJ whole genome shotgun (WGS) entry which is preliminary data.</text>
</comment>
<evidence type="ECO:0000256" key="4">
    <source>
        <dbReference type="PROSITE-ProRule" id="PRU00221"/>
    </source>
</evidence>
<keyword evidence="7" id="KW-1185">Reference proteome</keyword>
<feature type="repeat" description="WD" evidence="4">
    <location>
        <begin position="511"/>
        <end position="550"/>
    </location>
</feature>
<dbReference type="GeneID" id="63785603"/>
<feature type="repeat" description="WD" evidence="4">
    <location>
        <begin position="410"/>
        <end position="451"/>
    </location>
</feature>
<name>A0A1Y2FLN0_PROLT</name>
<dbReference type="InterPro" id="IPR051075">
    <property type="entry name" value="SCF_subunit_WD-repeat"/>
</dbReference>
<feature type="repeat" description="WD" evidence="4">
    <location>
        <begin position="551"/>
        <end position="584"/>
    </location>
</feature>
<keyword evidence="2" id="KW-0677">Repeat</keyword>
<dbReference type="PANTHER" id="PTHR19872:SF9">
    <property type="entry name" value="UBIQUITIN-BINDING SDF UBIQUITIN LIGASE COMPLEX SUBUNIT"/>
    <property type="match status" value="1"/>
</dbReference>
<dbReference type="PRINTS" id="PR00320">
    <property type="entry name" value="GPROTEINBRPT"/>
</dbReference>
<dbReference type="FunFam" id="1.20.1280.50:FF:000016">
    <property type="entry name" value="E3 ubiquitin ligase complex SCF subunit sconB"/>
    <property type="match status" value="1"/>
</dbReference>
<dbReference type="GO" id="GO:0019005">
    <property type="term" value="C:SCF ubiquitin ligase complex"/>
    <property type="evidence" value="ECO:0007669"/>
    <property type="project" value="UniProtKB-ARBA"/>
</dbReference>
<dbReference type="RefSeq" id="XP_040726282.1">
    <property type="nucleotide sequence ID" value="XM_040869004.1"/>
</dbReference>
<dbReference type="STRING" id="56484.A0A1Y2FLN0"/>
<dbReference type="Gene3D" id="2.130.10.10">
    <property type="entry name" value="YVTN repeat-like/Quinoprotein amine dehydrogenase"/>
    <property type="match status" value="2"/>
</dbReference>
<reference evidence="6 7" key="1">
    <citation type="submission" date="2016-07" db="EMBL/GenBank/DDBJ databases">
        <title>Pervasive Adenine N6-methylation of Active Genes in Fungi.</title>
        <authorList>
            <consortium name="DOE Joint Genome Institute"/>
            <person name="Mondo S.J."/>
            <person name="Dannebaum R.O."/>
            <person name="Kuo R.C."/>
            <person name="Labutti K."/>
            <person name="Haridas S."/>
            <person name="Kuo A."/>
            <person name="Salamov A."/>
            <person name="Ahrendt S.R."/>
            <person name="Lipzen A."/>
            <person name="Sullivan W."/>
            <person name="Andreopoulos W.B."/>
            <person name="Clum A."/>
            <person name="Lindquist E."/>
            <person name="Daum C."/>
            <person name="Ramamoorthy G.K."/>
            <person name="Gryganskyi A."/>
            <person name="Culley D."/>
            <person name="Magnuson J.K."/>
            <person name="James T.Y."/>
            <person name="O'Malley M.A."/>
            <person name="Stajich J.E."/>
            <person name="Spatafora J.W."/>
            <person name="Visel A."/>
            <person name="Grigoriev I.V."/>
        </authorList>
    </citation>
    <scope>NUCLEOTIDE SEQUENCE [LARGE SCALE GENOMIC DNA]</scope>
    <source>
        <strain evidence="6 7">12-1054</strain>
    </source>
</reference>
<evidence type="ECO:0000256" key="2">
    <source>
        <dbReference type="ARBA" id="ARBA00022737"/>
    </source>
</evidence>
<feature type="domain" description="F-box" evidence="5">
    <location>
        <begin position="136"/>
        <end position="182"/>
    </location>
</feature>
<dbReference type="InterPro" id="IPR019775">
    <property type="entry name" value="WD40_repeat_CS"/>
</dbReference>
<dbReference type="SUPFAM" id="SSF50978">
    <property type="entry name" value="WD40 repeat-like"/>
    <property type="match status" value="1"/>
</dbReference>
<dbReference type="CDD" id="cd00200">
    <property type="entry name" value="WD40"/>
    <property type="match status" value="1"/>
</dbReference>
<feature type="repeat" description="WD" evidence="4">
    <location>
        <begin position="371"/>
        <end position="410"/>
    </location>
</feature>
<dbReference type="InterPro" id="IPR001680">
    <property type="entry name" value="WD40_rpt"/>
</dbReference>
<dbReference type="PROSITE" id="PS50082">
    <property type="entry name" value="WD_REPEATS_2"/>
    <property type="match status" value="6"/>
</dbReference>
<dbReference type="Pfam" id="PF12937">
    <property type="entry name" value="F-box-like"/>
    <property type="match status" value="1"/>
</dbReference>
<feature type="repeat" description="WD" evidence="4">
    <location>
        <begin position="291"/>
        <end position="330"/>
    </location>
</feature>
<dbReference type="AlphaFoldDB" id="A0A1Y2FLN0"/>
<dbReference type="SMART" id="SM00320">
    <property type="entry name" value="WD40"/>
    <property type="match status" value="7"/>
</dbReference>
<dbReference type="OMA" id="GIAHVWS"/>
<dbReference type="InterPro" id="IPR001810">
    <property type="entry name" value="F-box_dom"/>
</dbReference>
<dbReference type="OrthoDB" id="5580488at2759"/>
<dbReference type="PROSITE" id="PS50181">
    <property type="entry name" value="FBOX"/>
    <property type="match status" value="1"/>
</dbReference>
<dbReference type="FunFam" id="2.130.10.10:FF:000715">
    <property type="entry name" value="F-box protein MET30"/>
    <property type="match status" value="1"/>
</dbReference>
<dbReference type="PROSITE" id="PS00678">
    <property type="entry name" value="WD_REPEATS_1"/>
    <property type="match status" value="4"/>
</dbReference>
<dbReference type="PANTHER" id="PTHR19872">
    <property type="entry name" value="UBIQUITIN LIGASE SPECIFICITY FACTOR/HREP PROTEIN"/>
    <property type="match status" value="1"/>
</dbReference>
<dbReference type="Pfam" id="PF00400">
    <property type="entry name" value="WD40"/>
    <property type="match status" value="6"/>
</dbReference>